<organism evidence="2 3">
    <name type="scientific">Prunus dulcis</name>
    <name type="common">Almond</name>
    <name type="synonym">Amygdalus dulcis</name>
    <dbReference type="NCBI Taxonomy" id="3755"/>
    <lineage>
        <taxon>Eukaryota</taxon>
        <taxon>Viridiplantae</taxon>
        <taxon>Streptophyta</taxon>
        <taxon>Embryophyta</taxon>
        <taxon>Tracheophyta</taxon>
        <taxon>Spermatophyta</taxon>
        <taxon>Magnoliopsida</taxon>
        <taxon>eudicotyledons</taxon>
        <taxon>Gunneridae</taxon>
        <taxon>Pentapetalae</taxon>
        <taxon>rosids</taxon>
        <taxon>fabids</taxon>
        <taxon>Rosales</taxon>
        <taxon>Rosaceae</taxon>
        <taxon>Amygdaloideae</taxon>
        <taxon>Amygdaleae</taxon>
        <taxon>Prunus</taxon>
    </lineage>
</organism>
<accession>A0AAD4Z759</accession>
<dbReference type="EMBL" id="JAJFAZ020000004">
    <property type="protein sequence ID" value="KAI5335425.1"/>
    <property type="molecule type" value="Genomic_DNA"/>
</dbReference>
<comment type="caution">
    <text evidence="2">The sequence shown here is derived from an EMBL/GenBank/DDBJ whole genome shotgun (WGS) entry which is preliminary data.</text>
</comment>
<protein>
    <submittedName>
        <fullName evidence="2">Uncharacterized protein</fullName>
    </submittedName>
</protein>
<name>A0AAD4Z759_PRUDU</name>
<gene>
    <name evidence="2" type="ORF">L3X38_025558</name>
</gene>
<evidence type="ECO:0000256" key="1">
    <source>
        <dbReference type="SAM" id="MobiDB-lite"/>
    </source>
</evidence>
<feature type="region of interest" description="Disordered" evidence="1">
    <location>
        <begin position="55"/>
        <end position="80"/>
    </location>
</feature>
<evidence type="ECO:0000313" key="2">
    <source>
        <dbReference type="EMBL" id="KAI5335425.1"/>
    </source>
</evidence>
<reference evidence="2 3" key="1">
    <citation type="journal article" date="2022" name="G3 (Bethesda)">
        <title>Whole-genome sequence and methylome profiling of the almond [Prunus dulcis (Mill.) D.A. Webb] cultivar 'Nonpareil'.</title>
        <authorList>
            <person name="D'Amico-Willman K.M."/>
            <person name="Ouma W.Z."/>
            <person name="Meulia T."/>
            <person name="Sideli G.M."/>
            <person name="Gradziel T.M."/>
            <person name="Fresnedo-Ramirez J."/>
        </authorList>
    </citation>
    <scope>NUCLEOTIDE SEQUENCE [LARGE SCALE GENOMIC DNA]</scope>
    <source>
        <strain evidence="2">Clone GOH B32 T37-40</strain>
    </source>
</reference>
<sequence>MGWGGEAKTYLEVGTKLFELCIIKLPIIVCDDGVGDAEATYDILPDKRLDASCNDGPMRSSPHWSNGQGLTMAVNESAGS</sequence>
<evidence type="ECO:0000313" key="3">
    <source>
        <dbReference type="Proteomes" id="UP001054821"/>
    </source>
</evidence>
<dbReference type="Proteomes" id="UP001054821">
    <property type="component" value="Chromosome 4"/>
</dbReference>
<dbReference type="AlphaFoldDB" id="A0AAD4Z759"/>
<keyword evidence="3" id="KW-1185">Reference proteome</keyword>
<proteinExistence type="predicted"/>